<dbReference type="Proteomes" id="UP001057455">
    <property type="component" value="Unassembled WGS sequence"/>
</dbReference>
<evidence type="ECO:0000313" key="4">
    <source>
        <dbReference type="Proteomes" id="UP001057455"/>
    </source>
</evidence>
<reference evidence="3" key="1">
    <citation type="submission" date="2019-12" db="EMBL/GenBank/DDBJ databases">
        <title>Genome sequence of Babesia ovis.</title>
        <authorList>
            <person name="Yamagishi J."/>
            <person name="Sevinc F."/>
            <person name="Xuan X."/>
        </authorList>
    </citation>
    <scope>NUCLEOTIDE SEQUENCE</scope>
    <source>
        <strain evidence="3">Selcuk</strain>
    </source>
</reference>
<proteinExistence type="predicted"/>
<evidence type="ECO:0000256" key="2">
    <source>
        <dbReference type="SAM" id="MobiDB-lite"/>
    </source>
</evidence>
<gene>
    <name evidence="3" type="ORF">BaOVIS_032530</name>
</gene>
<evidence type="ECO:0000256" key="1">
    <source>
        <dbReference type="SAM" id="Coils"/>
    </source>
</evidence>
<sequence>MDGTVEVCASIAREAMKKDFDDEMYADSDYVNPDDAEFSANFDEDVVCNCSDDASNSAEVVEVGEEDGFVDDDEIAVEEGEDYEPDDVLDEINEDLVEDLDEEPVDEDKEPSKDVAEETAEDTPTDEVDFVEASENIEDTEILTKEADVVDDEGDESASNDESPVDLSGSLLPESKVSKPGVAKTKKLHWEAKPSVPAYVINTASKFKVEDLQKVSITTKGKAAKLAATKIEEMSNRARDATQKLKDSVLQNKLTNQAQRSEVVAAEKARVLAAKKAREQQAERIRLEAAERRRVETLEKQRLQEEFEAKKAALSKARQDALRQSRA</sequence>
<protein>
    <submittedName>
        <fullName evidence="3">Uncharacterized protein</fullName>
    </submittedName>
</protein>
<feature type="compositionally biased region" description="Acidic residues" evidence="2">
    <location>
        <begin position="78"/>
        <end position="109"/>
    </location>
</feature>
<feature type="region of interest" description="Disordered" evidence="2">
    <location>
        <begin position="78"/>
        <end position="184"/>
    </location>
</feature>
<name>A0A9W5TCN7_BABOV</name>
<comment type="caution">
    <text evidence="3">The sequence shown here is derived from an EMBL/GenBank/DDBJ whole genome shotgun (WGS) entry which is preliminary data.</text>
</comment>
<keyword evidence="4" id="KW-1185">Reference proteome</keyword>
<accession>A0A9W5TCN7</accession>
<dbReference type="OrthoDB" id="10647858at2759"/>
<feature type="compositionally biased region" description="Acidic residues" evidence="2">
    <location>
        <begin position="149"/>
        <end position="159"/>
    </location>
</feature>
<dbReference type="AlphaFoldDB" id="A0A9W5TCN7"/>
<feature type="coiled-coil region" evidence="1">
    <location>
        <begin position="224"/>
        <end position="251"/>
    </location>
</feature>
<dbReference type="EMBL" id="BLIY01000024">
    <property type="protein sequence ID" value="GFE55849.1"/>
    <property type="molecule type" value="Genomic_DNA"/>
</dbReference>
<feature type="compositionally biased region" description="Acidic residues" evidence="2">
    <location>
        <begin position="117"/>
        <end position="141"/>
    </location>
</feature>
<organism evidence="3 4">
    <name type="scientific">Babesia ovis</name>
    <dbReference type="NCBI Taxonomy" id="5869"/>
    <lineage>
        <taxon>Eukaryota</taxon>
        <taxon>Sar</taxon>
        <taxon>Alveolata</taxon>
        <taxon>Apicomplexa</taxon>
        <taxon>Aconoidasida</taxon>
        <taxon>Piroplasmida</taxon>
        <taxon>Babesiidae</taxon>
        <taxon>Babesia</taxon>
    </lineage>
</organism>
<keyword evidence="1" id="KW-0175">Coiled coil</keyword>
<evidence type="ECO:0000313" key="3">
    <source>
        <dbReference type="EMBL" id="GFE55849.1"/>
    </source>
</evidence>